<feature type="transmembrane region" description="Helical" evidence="2">
    <location>
        <begin position="32"/>
        <end position="49"/>
    </location>
</feature>
<keyword evidence="4" id="KW-1185">Reference proteome</keyword>
<accession>A0A4R7FRS7</accession>
<dbReference type="EMBL" id="SOAM01000001">
    <property type="protein sequence ID" value="TDS80527.1"/>
    <property type="molecule type" value="Genomic_DNA"/>
</dbReference>
<evidence type="ECO:0000313" key="4">
    <source>
        <dbReference type="Proteomes" id="UP000295344"/>
    </source>
</evidence>
<keyword evidence="2" id="KW-0812">Transmembrane</keyword>
<organism evidence="3 4">
    <name type="scientific">Amnibacterium kyonggiense</name>
    <dbReference type="NCBI Taxonomy" id="595671"/>
    <lineage>
        <taxon>Bacteria</taxon>
        <taxon>Bacillati</taxon>
        <taxon>Actinomycetota</taxon>
        <taxon>Actinomycetes</taxon>
        <taxon>Micrococcales</taxon>
        <taxon>Microbacteriaceae</taxon>
        <taxon>Amnibacterium</taxon>
    </lineage>
</organism>
<dbReference type="AlphaFoldDB" id="A0A4R7FRS7"/>
<protein>
    <submittedName>
        <fullName evidence="3">Uncharacterized protein</fullName>
    </submittedName>
</protein>
<name>A0A4R7FRS7_9MICO</name>
<evidence type="ECO:0000256" key="2">
    <source>
        <dbReference type="SAM" id="Phobius"/>
    </source>
</evidence>
<proteinExistence type="predicted"/>
<keyword evidence="2" id="KW-0472">Membrane</keyword>
<evidence type="ECO:0000256" key="1">
    <source>
        <dbReference type="SAM" id="MobiDB-lite"/>
    </source>
</evidence>
<comment type="caution">
    <text evidence="3">The sequence shown here is derived from an EMBL/GenBank/DDBJ whole genome shotgun (WGS) entry which is preliminary data.</text>
</comment>
<sequence>MSDGLPTDEQLRRIERGVRQRIDRRRRTAQRIAQASVAVVLIAGGFALLRPTLGVLGTSSGGSAASGARPASALVPVVCHHGASTATVRADPKDLPASALQACAAEEARFGPQVADRGPSPVPPSPSTSPRAAVLCRTADGDLHVWADGTTCRSHGMTPD</sequence>
<keyword evidence="2" id="KW-1133">Transmembrane helix</keyword>
<feature type="region of interest" description="Disordered" evidence="1">
    <location>
        <begin position="110"/>
        <end position="131"/>
    </location>
</feature>
<reference evidence="3 4" key="1">
    <citation type="submission" date="2019-03" db="EMBL/GenBank/DDBJ databases">
        <title>Genomic Encyclopedia of Archaeal and Bacterial Type Strains, Phase II (KMG-II): from individual species to whole genera.</title>
        <authorList>
            <person name="Goeker M."/>
        </authorList>
    </citation>
    <scope>NUCLEOTIDE SEQUENCE [LARGE SCALE GENOMIC DNA]</scope>
    <source>
        <strain evidence="3 4">DSM 24782</strain>
    </source>
</reference>
<evidence type="ECO:0000313" key="3">
    <source>
        <dbReference type="EMBL" id="TDS80527.1"/>
    </source>
</evidence>
<dbReference type="Proteomes" id="UP000295344">
    <property type="component" value="Unassembled WGS sequence"/>
</dbReference>
<gene>
    <name evidence="3" type="ORF">CLV52_1093</name>
</gene>
<dbReference type="RefSeq" id="WP_133765242.1">
    <property type="nucleotide sequence ID" value="NZ_BAAARP010000001.1"/>
</dbReference>